<feature type="domain" description="HTH tetR-type" evidence="3">
    <location>
        <begin position="21"/>
        <end position="80"/>
    </location>
</feature>
<keyword evidence="1 2" id="KW-0238">DNA-binding</keyword>
<dbReference type="Pfam" id="PF00440">
    <property type="entry name" value="TetR_N"/>
    <property type="match status" value="1"/>
</dbReference>
<dbReference type="Proteomes" id="UP000095395">
    <property type="component" value="Unassembled WGS sequence"/>
</dbReference>
<dbReference type="InterPro" id="IPR050109">
    <property type="entry name" value="HTH-type_TetR-like_transc_reg"/>
</dbReference>
<gene>
    <name evidence="4" type="ORF">ERS852392_01950</name>
</gene>
<evidence type="ECO:0000313" key="4">
    <source>
        <dbReference type="EMBL" id="CUO01974.1"/>
    </source>
</evidence>
<dbReference type="PANTHER" id="PTHR30328:SF54">
    <property type="entry name" value="HTH-TYPE TRANSCRIPTIONAL REPRESSOR SCO4008"/>
    <property type="match status" value="1"/>
</dbReference>
<reference evidence="4 5" key="1">
    <citation type="submission" date="2015-09" db="EMBL/GenBank/DDBJ databases">
        <authorList>
            <consortium name="Pathogen Informatics"/>
        </authorList>
    </citation>
    <scope>NUCLEOTIDE SEQUENCE [LARGE SCALE GENOMIC DNA]</scope>
    <source>
        <strain evidence="4 5">2789STDY5608835</strain>
    </source>
</reference>
<dbReference type="InterPro" id="IPR001647">
    <property type="entry name" value="HTH_TetR"/>
</dbReference>
<evidence type="ECO:0000313" key="5">
    <source>
        <dbReference type="Proteomes" id="UP000095395"/>
    </source>
</evidence>
<feature type="DNA-binding region" description="H-T-H motif" evidence="2">
    <location>
        <begin position="43"/>
        <end position="62"/>
    </location>
</feature>
<evidence type="ECO:0000259" key="3">
    <source>
        <dbReference type="PROSITE" id="PS50977"/>
    </source>
</evidence>
<proteinExistence type="predicted"/>
<accession>A0A174BMJ3</accession>
<name>A0A174BMJ3_9FIRM</name>
<dbReference type="SUPFAM" id="SSF46689">
    <property type="entry name" value="Homeodomain-like"/>
    <property type="match status" value="1"/>
</dbReference>
<dbReference type="Gene3D" id="1.10.357.10">
    <property type="entry name" value="Tetracycline Repressor, domain 2"/>
    <property type="match status" value="1"/>
</dbReference>
<dbReference type="InterPro" id="IPR036271">
    <property type="entry name" value="Tet_transcr_reg_TetR-rel_C_sf"/>
</dbReference>
<organism evidence="4 5">
    <name type="scientific">Roseburia inulinivorans</name>
    <dbReference type="NCBI Taxonomy" id="360807"/>
    <lineage>
        <taxon>Bacteria</taxon>
        <taxon>Bacillati</taxon>
        <taxon>Bacillota</taxon>
        <taxon>Clostridia</taxon>
        <taxon>Lachnospirales</taxon>
        <taxon>Lachnospiraceae</taxon>
        <taxon>Roseburia</taxon>
    </lineage>
</organism>
<dbReference type="AlphaFoldDB" id="A0A174BMJ3"/>
<evidence type="ECO:0000256" key="1">
    <source>
        <dbReference type="ARBA" id="ARBA00023125"/>
    </source>
</evidence>
<sequence>MQTNERAKVRNRIQAKRGEDMELRETILEGTIQAFNKKGLKFTMDDIAALLGISKKTIYTVFQDKNTLVSEMVDYCFDSIKESEQEVISDTSLDTVGKIRAVLGVLPESYKDIDFRQLYLLKDKYPKIYKKVEQRLETGWETTIALIQQGIHEGTVRPIQIPILKTMMEATLEQFFQRDILITNQISYNEALEEVVNILVDGITR</sequence>
<dbReference type="PROSITE" id="PS50977">
    <property type="entry name" value="HTH_TETR_2"/>
    <property type="match status" value="1"/>
</dbReference>
<protein>
    <submittedName>
        <fullName evidence="4">DNA-binding transcriptional repressor AcrR</fullName>
    </submittedName>
</protein>
<dbReference type="PANTHER" id="PTHR30328">
    <property type="entry name" value="TRANSCRIPTIONAL REPRESSOR"/>
    <property type="match status" value="1"/>
</dbReference>
<dbReference type="InterPro" id="IPR009057">
    <property type="entry name" value="Homeodomain-like_sf"/>
</dbReference>
<dbReference type="SUPFAM" id="SSF48498">
    <property type="entry name" value="Tetracyclin repressor-like, C-terminal domain"/>
    <property type="match status" value="1"/>
</dbReference>
<dbReference type="GO" id="GO:0003677">
    <property type="term" value="F:DNA binding"/>
    <property type="evidence" value="ECO:0007669"/>
    <property type="project" value="UniProtKB-UniRule"/>
</dbReference>
<dbReference type="PRINTS" id="PR00455">
    <property type="entry name" value="HTHTETR"/>
</dbReference>
<evidence type="ECO:0000256" key="2">
    <source>
        <dbReference type="PROSITE-ProRule" id="PRU00335"/>
    </source>
</evidence>
<dbReference type="Gene3D" id="1.10.10.60">
    <property type="entry name" value="Homeodomain-like"/>
    <property type="match status" value="1"/>
</dbReference>
<dbReference type="EMBL" id="CYYR01000012">
    <property type="protein sequence ID" value="CUO01974.1"/>
    <property type="molecule type" value="Genomic_DNA"/>
</dbReference>
<dbReference type="GO" id="GO:0006355">
    <property type="term" value="P:regulation of DNA-templated transcription"/>
    <property type="evidence" value="ECO:0007669"/>
    <property type="project" value="UniProtKB-ARBA"/>
</dbReference>